<evidence type="ECO:0000256" key="1">
    <source>
        <dbReference type="ARBA" id="ARBA00022723"/>
    </source>
</evidence>
<keyword evidence="2 4" id="KW-0863">Zinc-finger</keyword>
<dbReference type="Proteomes" id="UP001140217">
    <property type="component" value="Unassembled WGS sequence"/>
</dbReference>
<comment type="caution">
    <text evidence="7">The sequence shown here is derived from an EMBL/GenBank/DDBJ whole genome shotgun (WGS) entry which is preliminary data.</text>
</comment>
<protein>
    <recommendedName>
        <fullName evidence="6">AN1-type domain-containing protein</fullName>
    </recommendedName>
</protein>
<proteinExistence type="predicted"/>
<dbReference type="Pfam" id="PF01428">
    <property type="entry name" value="zf-AN1"/>
    <property type="match status" value="1"/>
</dbReference>
<feature type="domain" description="AN1-type" evidence="6">
    <location>
        <begin position="59"/>
        <end position="108"/>
    </location>
</feature>
<evidence type="ECO:0000256" key="3">
    <source>
        <dbReference type="ARBA" id="ARBA00022833"/>
    </source>
</evidence>
<dbReference type="GO" id="GO:0008270">
    <property type="term" value="F:zinc ion binding"/>
    <property type="evidence" value="ECO:0007669"/>
    <property type="project" value="UniProtKB-KW"/>
</dbReference>
<evidence type="ECO:0000259" key="6">
    <source>
        <dbReference type="PROSITE" id="PS51039"/>
    </source>
</evidence>
<dbReference type="EMBL" id="JANBUL010000074">
    <property type="protein sequence ID" value="KAJ2782372.1"/>
    <property type="molecule type" value="Genomic_DNA"/>
</dbReference>
<name>A0A9W8LK31_9FUNG</name>
<evidence type="ECO:0000313" key="8">
    <source>
        <dbReference type="Proteomes" id="UP001140217"/>
    </source>
</evidence>
<evidence type="ECO:0000256" key="4">
    <source>
        <dbReference type="PROSITE-ProRule" id="PRU00449"/>
    </source>
</evidence>
<dbReference type="PANTHER" id="PTHR10634">
    <property type="entry name" value="AN1-TYPE ZINC FINGER PROTEIN"/>
    <property type="match status" value="1"/>
</dbReference>
<keyword evidence="8" id="KW-1185">Reference proteome</keyword>
<dbReference type="OrthoDB" id="428577at2759"/>
<dbReference type="PROSITE" id="PS51039">
    <property type="entry name" value="ZF_AN1"/>
    <property type="match status" value="1"/>
</dbReference>
<reference evidence="7" key="1">
    <citation type="submission" date="2022-07" db="EMBL/GenBank/DDBJ databases">
        <title>Phylogenomic reconstructions and comparative analyses of Kickxellomycotina fungi.</title>
        <authorList>
            <person name="Reynolds N.K."/>
            <person name="Stajich J.E."/>
            <person name="Barry K."/>
            <person name="Grigoriev I.V."/>
            <person name="Crous P."/>
            <person name="Smith M.E."/>
        </authorList>
    </citation>
    <scope>NUCLEOTIDE SEQUENCE</scope>
    <source>
        <strain evidence="7">NBRC 105414</strain>
    </source>
</reference>
<dbReference type="InterPro" id="IPR050652">
    <property type="entry name" value="AN1_A20_ZnFinger"/>
</dbReference>
<keyword evidence="3" id="KW-0862">Zinc</keyword>
<dbReference type="InterPro" id="IPR035896">
    <property type="entry name" value="AN1-like_Znf"/>
</dbReference>
<dbReference type="InterPro" id="IPR000058">
    <property type="entry name" value="Znf_AN1"/>
</dbReference>
<dbReference type="SUPFAM" id="SSF118310">
    <property type="entry name" value="AN1-like Zinc finger"/>
    <property type="match status" value="1"/>
</dbReference>
<keyword evidence="1" id="KW-0479">Metal-binding</keyword>
<dbReference type="Gene3D" id="4.10.1110.10">
    <property type="entry name" value="AN1-like Zinc finger"/>
    <property type="match status" value="1"/>
</dbReference>
<evidence type="ECO:0000256" key="5">
    <source>
        <dbReference type="SAM" id="MobiDB-lite"/>
    </source>
</evidence>
<evidence type="ECO:0000313" key="7">
    <source>
        <dbReference type="EMBL" id="KAJ2782372.1"/>
    </source>
</evidence>
<sequence>MAAPAADLPAAAPAPEAAAADAAPEAVPASDAEAASTPMAAPASPPFADAAVAAAKRAQAKKGRCFQCRSRVPLVKQTTNRCRCDYVFCDAHRYPDKHSCEFDYKTSDRANLEKHNPKLNEKRKGGLSFTRID</sequence>
<evidence type="ECO:0000256" key="2">
    <source>
        <dbReference type="ARBA" id="ARBA00022771"/>
    </source>
</evidence>
<gene>
    <name evidence="7" type="ORF">H4R18_002305</name>
</gene>
<organism evidence="7 8">
    <name type="scientific">Coemansia javaensis</name>
    <dbReference type="NCBI Taxonomy" id="2761396"/>
    <lineage>
        <taxon>Eukaryota</taxon>
        <taxon>Fungi</taxon>
        <taxon>Fungi incertae sedis</taxon>
        <taxon>Zoopagomycota</taxon>
        <taxon>Kickxellomycotina</taxon>
        <taxon>Kickxellomycetes</taxon>
        <taxon>Kickxellales</taxon>
        <taxon>Kickxellaceae</taxon>
        <taxon>Coemansia</taxon>
    </lineage>
</organism>
<accession>A0A9W8LK31</accession>
<dbReference type="SMART" id="SM00154">
    <property type="entry name" value="ZnF_AN1"/>
    <property type="match status" value="1"/>
</dbReference>
<dbReference type="AlphaFoldDB" id="A0A9W8LK31"/>
<feature type="region of interest" description="Disordered" evidence="5">
    <location>
        <begin position="1"/>
        <end position="45"/>
    </location>
</feature>